<dbReference type="Proteomes" id="UP000315115">
    <property type="component" value="Chromosome 2"/>
</dbReference>
<evidence type="ECO:0000313" key="3">
    <source>
        <dbReference type="Proteomes" id="UP000315115"/>
    </source>
</evidence>
<proteinExistence type="predicted"/>
<accession>A0A510IG72</accession>
<organism evidence="2 3">
    <name type="scientific">Vibrio rotiferianus</name>
    <dbReference type="NCBI Taxonomy" id="190895"/>
    <lineage>
        <taxon>Bacteria</taxon>
        <taxon>Pseudomonadati</taxon>
        <taxon>Pseudomonadota</taxon>
        <taxon>Gammaproteobacteria</taxon>
        <taxon>Vibrionales</taxon>
        <taxon>Vibrionaceae</taxon>
        <taxon>Vibrio</taxon>
    </lineage>
</organism>
<evidence type="ECO:0000313" key="2">
    <source>
        <dbReference type="EMBL" id="BBL92148.1"/>
    </source>
</evidence>
<protein>
    <recommendedName>
        <fullName evidence="1">Transcriptional regulator SgrR N-terminal HTH domain-containing protein</fullName>
    </recommendedName>
</protein>
<dbReference type="EMBL" id="AP019799">
    <property type="protein sequence ID" value="BBL92148.1"/>
    <property type="molecule type" value="Genomic_DNA"/>
</dbReference>
<reference evidence="3" key="1">
    <citation type="submission" date="2019-07" db="EMBL/GenBank/DDBJ databases">
        <title>Complete Genome Sequences of Vibrion rotiferianus strain AM7.</title>
        <authorList>
            <person name="Miyazaki K."/>
            <person name="Wiseschart A."/>
            <person name="Pootanakit K."/>
            <person name="Ishimori K."/>
            <person name="Kitahara K."/>
        </authorList>
    </citation>
    <scope>NUCLEOTIDE SEQUENCE [LARGE SCALE GENOMIC DNA]</scope>
    <source>
        <strain evidence="3">AM7</strain>
    </source>
</reference>
<sequence>MTETCLRRLSQLLNHYNHSQLHQVSLDELETVFATSRRNTSNVIKMLHDYGWISWTQVVAVEKLVLSRL</sequence>
<evidence type="ECO:0000259" key="1">
    <source>
        <dbReference type="Pfam" id="PF12793"/>
    </source>
</evidence>
<feature type="domain" description="Transcriptional regulator SgrR N-terminal HTH" evidence="1">
    <location>
        <begin position="10"/>
        <end position="56"/>
    </location>
</feature>
<dbReference type="RefSeq" id="WP_232055406.1">
    <property type="nucleotide sequence ID" value="NZ_AP019799.1"/>
</dbReference>
<gene>
    <name evidence="2" type="ORF">VroAM7_48010</name>
</gene>
<dbReference type="AlphaFoldDB" id="A0A510IG72"/>
<dbReference type="Pfam" id="PF12793">
    <property type="entry name" value="SgrR_N"/>
    <property type="match status" value="1"/>
</dbReference>
<dbReference type="InterPro" id="IPR025370">
    <property type="entry name" value="SgrR_HTH_N"/>
</dbReference>
<name>A0A510IG72_9VIBR</name>